<dbReference type="PANTHER" id="PTHR12370:SF8">
    <property type="entry name" value="PHOSPHOLIPASE B-LIKE 3-RELATED"/>
    <property type="match status" value="1"/>
</dbReference>
<name>A0A8S9ZX20_9BILA</name>
<dbReference type="InterPro" id="IPR007000">
    <property type="entry name" value="PLipase_B-like"/>
</dbReference>
<evidence type="ECO:0000256" key="1">
    <source>
        <dbReference type="ARBA" id="ARBA00007835"/>
    </source>
</evidence>
<dbReference type="PANTHER" id="PTHR12370">
    <property type="entry name" value="PHOSPHOLIPASE B-RELATED"/>
    <property type="match status" value="1"/>
</dbReference>
<comment type="similarity">
    <text evidence="1 7">Belongs to the phospholipase B-like family.</text>
</comment>
<dbReference type="Pfam" id="PF04916">
    <property type="entry name" value="Phospholip_B"/>
    <property type="match status" value="1"/>
</dbReference>
<dbReference type="OrthoDB" id="443524at2759"/>
<evidence type="ECO:0000256" key="7">
    <source>
        <dbReference type="RuleBase" id="RU364138"/>
    </source>
</evidence>
<dbReference type="EC" id="3.1.1.-" evidence="7"/>
<feature type="non-terminal residue" evidence="8">
    <location>
        <position position="503"/>
    </location>
</feature>
<dbReference type="EMBL" id="JABEBT010000018">
    <property type="protein sequence ID" value="KAF7637678.1"/>
    <property type="molecule type" value="Genomic_DNA"/>
</dbReference>
<keyword evidence="2" id="KW-0732">Signal</keyword>
<feature type="non-terminal residue" evidence="8">
    <location>
        <position position="1"/>
    </location>
</feature>
<keyword evidence="3 7" id="KW-0378">Hydrolase</keyword>
<comment type="caution">
    <text evidence="8">The sequence shown here is derived from an EMBL/GenBank/DDBJ whole genome shotgun (WGS) entry which is preliminary data.</text>
</comment>
<gene>
    <name evidence="8" type="ORF">Mgra_00002937</name>
</gene>
<evidence type="ECO:0000256" key="3">
    <source>
        <dbReference type="ARBA" id="ARBA00022801"/>
    </source>
</evidence>
<comment type="function">
    <text evidence="7">Putative phospholipase.</text>
</comment>
<keyword evidence="6" id="KW-0325">Glycoprotein</keyword>
<dbReference type="AlphaFoldDB" id="A0A8S9ZX20"/>
<dbReference type="GO" id="GO:0004620">
    <property type="term" value="F:phospholipase activity"/>
    <property type="evidence" value="ECO:0007669"/>
    <property type="project" value="InterPro"/>
</dbReference>
<keyword evidence="4 7" id="KW-0442">Lipid degradation</keyword>
<organism evidence="8 9">
    <name type="scientific">Meloidogyne graminicola</name>
    <dbReference type="NCBI Taxonomy" id="189291"/>
    <lineage>
        <taxon>Eukaryota</taxon>
        <taxon>Metazoa</taxon>
        <taxon>Ecdysozoa</taxon>
        <taxon>Nematoda</taxon>
        <taxon>Chromadorea</taxon>
        <taxon>Rhabditida</taxon>
        <taxon>Tylenchina</taxon>
        <taxon>Tylenchomorpha</taxon>
        <taxon>Tylenchoidea</taxon>
        <taxon>Meloidogynidae</taxon>
        <taxon>Meloidogyninae</taxon>
        <taxon>Meloidogyne</taxon>
    </lineage>
</organism>
<keyword evidence="5 7" id="KW-0443">Lipid metabolism</keyword>
<protein>
    <recommendedName>
        <fullName evidence="7">Phospholipase B-like</fullName>
        <ecNumber evidence="7">3.1.1.-</ecNumber>
    </recommendedName>
</protein>
<evidence type="ECO:0000256" key="4">
    <source>
        <dbReference type="ARBA" id="ARBA00022963"/>
    </source>
</evidence>
<dbReference type="GO" id="GO:0009395">
    <property type="term" value="P:phospholipid catabolic process"/>
    <property type="evidence" value="ECO:0007669"/>
    <property type="project" value="TreeGrafter"/>
</dbReference>
<evidence type="ECO:0000313" key="8">
    <source>
        <dbReference type="EMBL" id="KAF7637678.1"/>
    </source>
</evidence>
<accession>A0A8S9ZX20</accession>
<dbReference type="Proteomes" id="UP000605970">
    <property type="component" value="Unassembled WGS sequence"/>
</dbReference>
<reference evidence="8" key="1">
    <citation type="journal article" date="2020" name="Ecol. Evol.">
        <title>Genome structure and content of the rice root-knot nematode (Meloidogyne graminicola).</title>
        <authorList>
            <person name="Phan N.T."/>
            <person name="Danchin E.G.J."/>
            <person name="Klopp C."/>
            <person name="Perfus-Barbeoch L."/>
            <person name="Kozlowski D.K."/>
            <person name="Koutsovoulos G.D."/>
            <person name="Lopez-Roques C."/>
            <person name="Bouchez O."/>
            <person name="Zahm M."/>
            <person name="Besnard G."/>
            <person name="Bellafiore S."/>
        </authorList>
    </citation>
    <scope>NUCLEOTIDE SEQUENCE</scope>
    <source>
        <strain evidence="8">VN-18</strain>
    </source>
</reference>
<proteinExistence type="inferred from homology"/>
<evidence type="ECO:0000256" key="6">
    <source>
        <dbReference type="ARBA" id="ARBA00023180"/>
    </source>
</evidence>
<sequence>ANGNYRNGQNETGWGILEIETFNDFSEEIQSYAAGLIEGYCERLHNYIKNNLNWIKLKVNLLAKKDIYWHNTFTQLTGINDGYENNYYGEEEYYYIPNVSFKNSSVLLIQMSGDFFDLEHVFKKSENLEYEPSHCSGFIKITEGNKDLLMSHVSMSGYNTMNRILKLYKFAFDKKQSPGNIVSFSGYPAALSSADDYTLTSAGILSMETTIAVFNEPLYNKVKSKGQLHCWLRSYIANRLSVTARDWVRIFGRYNSGTYNNQWTVLDYKLFKPGQELPKNDLIWILEQIPGLVVSRDITWFINRYGYWPSYNIPFLSKISELSGFNEKGLLNNWWRWGYTPRAKIFHRDHNKVKDLKTLKELMRYNDYTHDEYSRCKCDPHIQLNISTRGDLNPKNGKYEVSGMGFRNHGSIDYKGTNFELFKQLRFEVIGGPTYGGPGNLPYFSWSNTKINTTHYGQPINWNFTEFTTIVIPQMGITFIVMIKQTEIQFFTHYVPLYNHSET</sequence>
<dbReference type="Gene3D" id="3.60.60.30">
    <property type="match status" value="1"/>
</dbReference>
<keyword evidence="9" id="KW-1185">Reference proteome</keyword>
<evidence type="ECO:0000256" key="5">
    <source>
        <dbReference type="ARBA" id="ARBA00023098"/>
    </source>
</evidence>
<dbReference type="GO" id="GO:0005576">
    <property type="term" value="C:extracellular region"/>
    <property type="evidence" value="ECO:0007669"/>
    <property type="project" value="TreeGrafter"/>
</dbReference>
<evidence type="ECO:0000256" key="2">
    <source>
        <dbReference type="ARBA" id="ARBA00022729"/>
    </source>
</evidence>
<evidence type="ECO:0000313" key="9">
    <source>
        <dbReference type="Proteomes" id="UP000605970"/>
    </source>
</evidence>